<feature type="region of interest" description="Disordered" evidence="6">
    <location>
        <begin position="14"/>
        <end position="65"/>
    </location>
</feature>
<dbReference type="GO" id="GO:0005524">
    <property type="term" value="F:ATP binding"/>
    <property type="evidence" value="ECO:0007669"/>
    <property type="project" value="UniProtKB-UniRule"/>
</dbReference>
<dbReference type="eggNOG" id="ENOG502QRK7">
    <property type="taxonomic scope" value="Eukaryota"/>
</dbReference>
<evidence type="ECO:0000256" key="2">
    <source>
        <dbReference type="ARBA" id="ARBA00008122"/>
    </source>
</evidence>
<feature type="compositionally biased region" description="Low complexity" evidence="6">
    <location>
        <begin position="576"/>
        <end position="585"/>
    </location>
</feature>
<dbReference type="PANTHER" id="PTHR31602">
    <property type="entry name" value="GROWTH-REGULATING FACTOR 5"/>
    <property type="match status" value="1"/>
</dbReference>
<evidence type="ECO:0000256" key="5">
    <source>
        <dbReference type="RuleBase" id="RU367127"/>
    </source>
</evidence>
<feature type="domain" description="WRC" evidence="8">
    <location>
        <begin position="223"/>
        <end position="267"/>
    </location>
</feature>
<proteinExistence type="inferred from homology"/>
<dbReference type="STRING" id="3988.B9R6V9"/>
<feature type="region of interest" description="Disordered" evidence="6">
    <location>
        <begin position="250"/>
        <end position="298"/>
    </location>
</feature>
<feature type="short sequence motif" description="Bipartite nuclear localization signal" evidence="4">
    <location>
        <begin position="256"/>
        <end position="263"/>
    </location>
</feature>
<dbReference type="GO" id="GO:0005634">
    <property type="term" value="C:nucleus"/>
    <property type="evidence" value="ECO:0007669"/>
    <property type="project" value="UniProtKB-SubCell"/>
</dbReference>
<keyword evidence="5" id="KW-0805">Transcription regulation</keyword>
<evidence type="ECO:0000259" key="8">
    <source>
        <dbReference type="PROSITE" id="PS51667"/>
    </source>
</evidence>
<evidence type="ECO:0000256" key="4">
    <source>
        <dbReference type="PROSITE-ProRule" id="PRU01002"/>
    </source>
</evidence>
<evidence type="ECO:0000313" key="9">
    <source>
        <dbReference type="EMBL" id="EEF52239.1"/>
    </source>
</evidence>
<dbReference type="EMBL" id="EQ973772">
    <property type="protein sequence ID" value="EEF52239.1"/>
    <property type="molecule type" value="Genomic_DNA"/>
</dbReference>
<dbReference type="PANTHER" id="PTHR31602:SF51">
    <property type="entry name" value="GROWTH-REGULATING FACTOR"/>
    <property type="match status" value="1"/>
</dbReference>
<dbReference type="InParanoid" id="B9R6V9"/>
<dbReference type="Pfam" id="PF08880">
    <property type="entry name" value="QLQ"/>
    <property type="match status" value="1"/>
</dbReference>
<dbReference type="AlphaFoldDB" id="B9R6V9"/>
<organism evidence="9 10">
    <name type="scientific">Ricinus communis</name>
    <name type="common">Castor bean</name>
    <dbReference type="NCBI Taxonomy" id="3988"/>
    <lineage>
        <taxon>Eukaryota</taxon>
        <taxon>Viridiplantae</taxon>
        <taxon>Streptophyta</taxon>
        <taxon>Embryophyta</taxon>
        <taxon>Tracheophyta</taxon>
        <taxon>Spermatophyta</taxon>
        <taxon>Magnoliopsida</taxon>
        <taxon>eudicotyledons</taxon>
        <taxon>Gunneridae</taxon>
        <taxon>Pentapetalae</taxon>
        <taxon>rosids</taxon>
        <taxon>fabids</taxon>
        <taxon>Malpighiales</taxon>
        <taxon>Euphorbiaceae</taxon>
        <taxon>Acalyphoideae</taxon>
        <taxon>Acalypheae</taxon>
        <taxon>Ricinus</taxon>
    </lineage>
</organism>
<sequence length="617" mass="67311">MDFGVVGFEGLVGSDTTTTTTTGSSGFASLAAAPSSDPETKQKWYGSGFLKQERSSTTTNEDDWRSSKLSKTESMLLSHRSTTLLKSNATSLFTDNGQQQMLSFSCPKPEPPSSTLPYFHLTSSAAYNRNTGYMNYGNFNSANMHGVYTEARGPFTPSQWMELEHQALIYKYITANVPIPSNLLIPIRKALDSAGFSSFSGGLLRPNTLPWGAFHLGFSSNNDPEPGRCRRTDGKKWRCSRDAVADQKYCERHMNRGRHRSRKHVEGQSGHSAAAATKTTNAKPMSTPSSSSASASVVGLHGSGASNNLIIAQNQQQLKNLQPDSSSNLSADTLVNRMILNKENLGERLQDSPSLSMQSSKIYLKSKENPFFISKHPYQESSQIEFGHVNFDSLLNPSQNSSSLISCRNFASSQDMSGQETISQHSFRQFMDDWPKSQSDQSSVSWPQLDVQSDRTQLSISIPNDPTDFKSSTSSPSNEIFAVSPLRLSRDLDSIQTGTGVDIVFNDHKQKQANWRPVPWETSVGGPLGEVLHNSNNSASECKNSSGLNLLVERWDSSSQLGLSPTGVLQKTTFGSLSNSSAGSSPRTENNRTREGASLCSDLLGPSLMHSSSFPAL</sequence>
<feature type="compositionally biased region" description="Low complexity" evidence="6">
    <location>
        <begin position="273"/>
        <end position="298"/>
    </location>
</feature>
<evidence type="ECO:0000256" key="6">
    <source>
        <dbReference type="SAM" id="MobiDB-lite"/>
    </source>
</evidence>
<dbReference type="InterPro" id="IPR014977">
    <property type="entry name" value="WRC_dom"/>
</dbReference>
<comment type="function">
    <text evidence="5">Transcription activator.</text>
</comment>
<feature type="short sequence motif" description="Bipartite nuclear localization signal" evidence="4">
    <location>
        <begin position="228"/>
        <end position="238"/>
    </location>
</feature>
<evidence type="ECO:0000256" key="1">
    <source>
        <dbReference type="ARBA" id="ARBA00004123"/>
    </source>
</evidence>
<dbReference type="PROSITE" id="PS51666">
    <property type="entry name" value="QLQ"/>
    <property type="match status" value="1"/>
</dbReference>
<keyword evidence="5" id="KW-0804">Transcription</keyword>
<dbReference type="FunCoup" id="B9R6V9">
    <property type="interactions" value="518"/>
</dbReference>
<reference evidence="10" key="1">
    <citation type="journal article" date="2010" name="Nat. Biotechnol.">
        <title>Draft genome sequence of the oilseed species Ricinus communis.</title>
        <authorList>
            <person name="Chan A.P."/>
            <person name="Crabtree J."/>
            <person name="Zhao Q."/>
            <person name="Lorenzi H."/>
            <person name="Orvis J."/>
            <person name="Puiu D."/>
            <person name="Melake-Berhan A."/>
            <person name="Jones K.M."/>
            <person name="Redman J."/>
            <person name="Chen G."/>
            <person name="Cahoon E.B."/>
            <person name="Gedil M."/>
            <person name="Stanke M."/>
            <person name="Haas B.J."/>
            <person name="Wortman J.R."/>
            <person name="Fraser-Liggett C.M."/>
            <person name="Ravel J."/>
            <person name="Rabinowicz P.D."/>
        </authorList>
    </citation>
    <scope>NUCLEOTIDE SEQUENCE [LARGE SCALE GENOMIC DNA]</scope>
    <source>
        <strain evidence="10">cv. Hale</strain>
    </source>
</reference>
<dbReference type="SMART" id="SM00951">
    <property type="entry name" value="QLQ"/>
    <property type="match status" value="1"/>
</dbReference>
<feature type="domain" description="QLQ" evidence="7">
    <location>
        <begin position="154"/>
        <end position="189"/>
    </location>
</feature>
<name>B9R6V9_RICCO</name>
<comment type="subcellular location">
    <subcellularLocation>
        <location evidence="1 4 5">Nucleus</location>
    </subcellularLocation>
</comment>
<feature type="compositionally biased region" description="Low complexity" evidence="6">
    <location>
        <begin position="14"/>
        <end position="36"/>
    </location>
</feature>
<protein>
    <recommendedName>
        <fullName evidence="5">Growth-regulating factor</fullName>
    </recommendedName>
</protein>
<keyword evidence="5" id="KW-0010">Activator</keyword>
<dbReference type="GO" id="GO:0006351">
    <property type="term" value="P:DNA-templated transcription"/>
    <property type="evidence" value="ECO:0007669"/>
    <property type="project" value="UniProtKB-UniRule"/>
</dbReference>
<gene>
    <name evidence="9" type="ORF">RCOM_1586340</name>
</gene>
<evidence type="ECO:0000313" key="10">
    <source>
        <dbReference type="Proteomes" id="UP000008311"/>
    </source>
</evidence>
<keyword evidence="3 4" id="KW-0539">Nucleus</keyword>
<dbReference type="PROSITE" id="PS51667">
    <property type="entry name" value="WRC"/>
    <property type="match status" value="1"/>
</dbReference>
<feature type="region of interest" description="Disordered" evidence="6">
    <location>
        <begin position="572"/>
        <end position="604"/>
    </location>
</feature>
<comment type="domain">
    <text evidence="5">The QLQ domain and WRC domain may be involved in protein-protein interaction and DNA-binding, respectively.</text>
</comment>
<dbReference type="GO" id="GO:0006355">
    <property type="term" value="P:regulation of DNA-templated transcription"/>
    <property type="evidence" value="ECO:0007669"/>
    <property type="project" value="InterPro"/>
</dbReference>
<evidence type="ECO:0000259" key="7">
    <source>
        <dbReference type="PROSITE" id="PS51666"/>
    </source>
</evidence>
<dbReference type="InterPro" id="IPR031137">
    <property type="entry name" value="GRF"/>
</dbReference>
<dbReference type="Pfam" id="PF08879">
    <property type="entry name" value="WRC"/>
    <property type="match status" value="1"/>
</dbReference>
<dbReference type="Proteomes" id="UP000008311">
    <property type="component" value="Unassembled WGS sequence"/>
</dbReference>
<dbReference type="InterPro" id="IPR014978">
    <property type="entry name" value="Gln-Leu-Gln_QLQ"/>
</dbReference>
<accession>B9R6V9</accession>
<evidence type="ECO:0000256" key="3">
    <source>
        <dbReference type="ARBA" id="ARBA00023242"/>
    </source>
</evidence>
<keyword evidence="10" id="KW-1185">Reference proteome</keyword>
<comment type="similarity">
    <text evidence="2 5">Belongs to the GRF family.</text>
</comment>
<dbReference type="GO" id="GO:0099402">
    <property type="term" value="P:plant organ development"/>
    <property type="evidence" value="ECO:0007669"/>
    <property type="project" value="UniProtKB-ARBA"/>
</dbReference>